<sequence>MTTMTDPEVRSLQRLMQMHSKHSDYQLLHPSLGALLGDLPQPVGKHEAQRQRYMAQRLSLRGLSLLDIGANTGYFSFAALEAGAARVVSQEGNAEHAHFIALAAQSLGVNDRLEVRPHYYSFTDPSAERFDVTLCLNVLHHLGDDFGDQTLSLDEAKAQMRFALNRLARHTRHLWMQLGFNWKGDRHRPLFAGGTKAELIDHVRQGVQGHWRIDDIAVVNPQTREHEPINDHNLQRFDSLGEFLNRPLFRLTSLHG</sequence>
<gene>
    <name evidence="1" type="ORF">F2Q65_11255</name>
</gene>
<keyword evidence="1" id="KW-0489">Methyltransferase</keyword>
<organism evidence="1 2">
    <name type="scientific">Thiohalocapsa marina</name>
    <dbReference type="NCBI Taxonomy" id="424902"/>
    <lineage>
        <taxon>Bacteria</taxon>
        <taxon>Pseudomonadati</taxon>
        <taxon>Pseudomonadota</taxon>
        <taxon>Gammaproteobacteria</taxon>
        <taxon>Chromatiales</taxon>
        <taxon>Chromatiaceae</taxon>
        <taxon>Thiohalocapsa</taxon>
    </lineage>
</organism>
<accession>A0A5M8FQC3</accession>
<keyword evidence="2" id="KW-1185">Reference proteome</keyword>
<dbReference type="GO" id="GO:0008168">
    <property type="term" value="F:methyltransferase activity"/>
    <property type="evidence" value="ECO:0007669"/>
    <property type="project" value="UniProtKB-KW"/>
</dbReference>
<proteinExistence type="predicted"/>
<dbReference type="EMBL" id="VWXX01000016">
    <property type="protein sequence ID" value="KAA6184675.1"/>
    <property type="molecule type" value="Genomic_DNA"/>
</dbReference>
<dbReference type="InterPro" id="IPR029063">
    <property type="entry name" value="SAM-dependent_MTases_sf"/>
</dbReference>
<dbReference type="AlphaFoldDB" id="A0A5M8FQC3"/>
<dbReference type="GO" id="GO:0032259">
    <property type="term" value="P:methylation"/>
    <property type="evidence" value="ECO:0007669"/>
    <property type="project" value="UniProtKB-KW"/>
</dbReference>
<comment type="caution">
    <text evidence="1">The sequence shown here is derived from an EMBL/GenBank/DDBJ whole genome shotgun (WGS) entry which is preliminary data.</text>
</comment>
<dbReference type="Proteomes" id="UP000322981">
    <property type="component" value="Unassembled WGS sequence"/>
</dbReference>
<dbReference type="OrthoDB" id="9773188at2"/>
<dbReference type="RefSeq" id="WP_150093401.1">
    <property type="nucleotide sequence ID" value="NZ_JBFUOH010000119.1"/>
</dbReference>
<evidence type="ECO:0000313" key="1">
    <source>
        <dbReference type="EMBL" id="KAA6184675.1"/>
    </source>
</evidence>
<dbReference type="Gene3D" id="3.40.50.150">
    <property type="entry name" value="Vaccinia Virus protein VP39"/>
    <property type="match status" value="1"/>
</dbReference>
<dbReference type="CDD" id="cd02440">
    <property type="entry name" value="AdoMet_MTases"/>
    <property type="match status" value="1"/>
</dbReference>
<dbReference type="SUPFAM" id="SSF53335">
    <property type="entry name" value="S-adenosyl-L-methionine-dependent methyltransferases"/>
    <property type="match status" value="1"/>
</dbReference>
<keyword evidence="1" id="KW-0808">Transferase</keyword>
<name>A0A5M8FQC3_9GAMM</name>
<protein>
    <submittedName>
        <fullName evidence="1">Class I SAM-dependent methyltransferase</fullName>
    </submittedName>
</protein>
<reference evidence="1 2" key="1">
    <citation type="submission" date="2019-09" db="EMBL/GenBank/DDBJ databases">
        <title>Whole-genome sequence of the purple sulfur bacterium Thiohalocapsa marina DSM 19078.</title>
        <authorList>
            <person name="Kyndt J.A."/>
            <person name="Meyer T.E."/>
        </authorList>
    </citation>
    <scope>NUCLEOTIDE SEQUENCE [LARGE SCALE GENOMIC DNA]</scope>
    <source>
        <strain evidence="1 2">DSM 19078</strain>
    </source>
</reference>
<evidence type="ECO:0000313" key="2">
    <source>
        <dbReference type="Proteomes" id="UP000322981"/>
    </source>
</evidence>